<feature type="chain" id="PRO_5003155118" description="Lipoprotein" evidence="1">
    <location>
        <begin position="24"/>
        <end position="119"/>
    </location>
</feature>
<accession>E1YIA8</accession>
<keyword evidence="1" id="KW-0732">Signal</keyword>
<dbReference type="EMBL" id="FR695874">
    <property type="protein sequence ID" value="CBX30377.1"/>
    <property type="molecule type" value="Genomic_DNA"/>
</dbReference>
<gene>
    <name evidence="2" type="ORF">N47_D31860</name>
</gene>
<sequence length="119" mass="13487">MREKTFIVVLALAAIAFFVSGCATPHLSETLGRDRDSIAITVDGTIRNRMTMAEVLEIAGKPVDTTSYRYEEFEMKDSKKTITHVEQMPAWYYGLPKGEVQVLFRGGKVVRLLVYEEPR</sequence>
<name>E1YIA8_9BACT</name>
<dbReference type="AlphaFoldDB" id="E1YIA8"/>
<proteinExistence type="predicted"/>
<feature type="signal peptide" evidence="1">
    <location>
        <begin position="1"/>
        <end position="23"/>
    </location>
</feature>
<evidence type="ECO:0008006" key="3">
    <source>
        <dbReference type="Google" id="ProtNLM"/>
    </source>
</evidence>
<organism evidence="2">
    <name type="scientific">uncultured Desulfobacterium sp</name>
    <dbReference type="NCBI Taxonomy" id="201089"/>
    <lineage>
        <taxon>Bacteria</taxon>
        <taxon>Pseudomonadati</taxon>
        <taxon>Thermodesulfobacteriota</taxon>
        <taxon>Desulfobacteria</taxon>
        <taxon>Desulfobacterales</taxon>
        <taxon>Desulfobacteriaceae</taxon>
        <taxon>Desulfobacterium</taxon>
        <taxon>environmental samples</taxon>
    </lineage>
</organism>
<protein>
    <recommendedName>
        <fullName evidence="3">Lipoprotein</fullName>
    </recommendedName>
</protein>
<reference evidence="2" key="1">
    <citation type="journal article" date="2011" name="Environ. Microbiol.">
        <title>Genomic insights into the metabolic potential of the polycyclic aromatic hydrocarbon degrading sulfate-reducing Deltaproteobacterium N47.</title>
        <authorList>
            <person name="Bergmann F."/>
            <person name="Selesi D."/>
            <person name="Weinmaier T."/>
            <person name="Tischler P."/>
            <person name="Rattei T."/>
            <person name="Meckenstock R.U."/>
        </authorList>
    </citation>
    <scope>NUCLEOTIDE SEQUENCE</scope>
</reference>
<evidence type="ECO:0000313" key="2">
    <source>
        <dbReference type="EMBL" id="CBX30377.1"/>
    </source>
</evidence>
<dbReference type="PROSITE" id="PS51257">
    <property type="entry name" value="PROKAR_LIPOPROTEIN"/>
    <property type="match status" value="1"/>
</dbReference>
<evidence type="ECO:0000256" key="1">
    <source>
        <dbReference type="SAM" id="SignalP"/>
    </source>
</evidence>